<evidence type="ECO:0000313" key="2">
    <source>
        <dbReference type="Proteomes" id="UP000887013"/>
    </source>
</evidence>
<reference evidence="1" key="1">
    <citation type="submission" date="2020-08" db="EMBL/GenBank/DDBJ databases">
        <title>Multicomponent nature underlies the extraordinary mechanical properties of spider dragline silk.</title>
        <authorList>
            <person name="Kono N."/>
            <person name="Nakamura H."/>
            <person name="Mori M."/>
            <person name="Yoshida Y."/>
            <person name="Ohtoshi R."/>
            <person name="Malay A.D."/>
            <person name="Moran D.A.P."/>
            <person name="Tomita M."/>
            <person name="Numata K."/>
            <person name="Arakawa K."/>
        </authorList>
    </citation>
    <scope>NUCLEOTIDE SEQUENCE</scope>
</reference>
<sequence length="81" mass="9227">MAGTVFESGDDLVICQSGCNCGTQYHPTTCHYGLRNHHLQLQIFTSPYCLQYDVKMICEWRDSSCNTIISPWDAECHSPIR</sequence>
<organism evidence="1 2">
    <name type="scientific">Nephila pilipes</name>
    <name type="common">Giant wood spider</name>
    <name type="synonym">Nephila maculata</name>
    <dbReference type="NCBI Taxonomy" id="299642"/>
    <lineage>
        <taxon>Eukaryota</taxon>
        <taxon>Metazoa</taxon>
        <taxon>Ecdysozoa</taxon>
        <taxon>Arthropoda</taxon>
        <taxon>Chelicerata</taxon>
        <taxon>Arachnida</taxon>
        <taxon>Araneae</taxon>
        <taxon>Araneomorphae</taxon>
        <taxon>Entelegynae</taxon>
        <taxon>Araneoidea</taxon>
        <taxon>Nephilidae</taxon>
        <taxon>Nephila</taxon>
    </lineage>
</organism>
<name>A0A8X6P8L1_NEPPI</name>
<keyword evidence="2" id="KW-1185">Reference proteome</keyword>
<dbReference type="AlphaFoldDB" id="A0A8X6P8L1"/>
<accession>A0A8X6P8L1</accession>
<protein>
    <submittedName>
        <fullName evidence="1">Uncharacterized protein</fullName>
    </submittedName>
</protein>
<comment type="caution">
    <text evidence="1">The sequence shown here is derived from an EMBL/GenBank/DDBJ whole genome shotgun (WGS) entry which is preliminary data.</text>
</comment>
<evidence type="ECO:0000313" key="1">
    <source>
        <dbReference type="EMBL" id="GFT51822.1"/>
    </source>
</evidence>
<dbReference type="Proteomes" id="UP000887013">
    <property type="component" value="Unassembled WGS sequence"/>
</dbReference>
<proteinExistence type="predicted"/>
<gene>
    <name evidence="1" type="ORF">NPIL_5131</name>
</gene>
<dbReference type="EMBL" id="BMAW01112295">
    <property type="protein sequence ID" value="GFT51822.1"/>
    <property type="molecule type" value="Genomic_DNA"/>
</dbReference>